<evidence type="ECO:0008006" key="3">
    <source>
        <dbReference type="Google" id="ProtNLM"/>
    </source>
</evidence>
<dbReference type="InterPro" id="IPR053191">
    <property type="entry name" value="DcsG_Biosynth_Enzyme"/>
</dbReference>
<dbReference type="Proteomes" id="UP000017842">
    <property type="component" value="Unassembled WGS sequence"/>
</dbReference>
<protein>
    <recommendedName>
        <fullName evidence="3">Prokaryotic glutathione synthetase ATP-binding domain-containing protein</fullName>
    </recommendedName>
</protein>
<dbReference type="PANTHER" id="PTHR39217">
    <property type="match status" value="1"/>
</dbReference>
<organism evidence="1 2">
    <name type="scientific">Methyloglobulus morosus KoM1</name>
    <dbReference type="NCBI Taxonomy" id="1116472"/>
    <lineage>
        <taxon>Bacteria</taxon>
        <taxon>Pseudomonadati</taxon>
        <taxon>Pseudomonadota</taxon>
        <taxon>Gammaproteobacteria</taxon>
        <taxon>Methylococcales</taxon>
        <taxon>Methylococcaceae</taxon>
        <taxon>Methyloglobulus</taxon>
    </lineage>
</organism>
<evidence type="ECO:0000313" key="1">
    <source>
        <dbReference type="EMBL" id="ESS71528.1"/>
    </source>
</evidence>
<dbReference type="AlphaFoldDB" id="V5C459"/>
<gene>
    <name evidence="1" type="ORF">MGMO_97c00060</name>
</gene>
<proteinExistence type="predicted"/>
<evidence type="ECO:0000313" key="2">
    <source>
        <dbReference type="Proteomes" id="UP000017842"/>
    </source>
</evidence>
<sequence length="306" mass="35390">MDPKCIGFLYLGETHTEFTALARCLSAHGIESRLIDLTQCRSIQWDEYSLINVRECRGYHRHPDFSSKIDDLKSKLGHVPMTNSFSVIRAAIDKANYLRELELAGVDLIPTVWLKRGESITLEEIIGKTGWHDFVVKPTVSSKNWNAYRVVVNGNEIQIVKADINMSFRDIKTNNVFTDLMELCDVCVQQFMPEIFSRGELSFVFIDNEFSHAIRKTVAPNNWLAHEFFGGNNEYYQATANEISWAEHIFTKLDQKYGDFLYARIDAIPDNRRLLLLECELMVPRLFLNEGHALERYVQAMKKRLI</sequence>
<dbReference type="STRING" id="1116472.MGMO_97c00060"/>
<dbReference type="eggNOG" id="COG0189">
    <property type="taxonomic scope" value="Bacteria"/>
</dbReference>
<name>V5C459_9GAMM</name>
<comment type="caution">
    <text evidence="1">The sequence shown here is derived from an EMBL/GenBank/DDBJ whole genome shotgun (WGS) entry which is preliminary data.</text>
</comment>
<dbReference type="PANTHER" id="PTHR39217:SF1">
    <property type="entry name" value="GLUTATHIONE SYNTHETASE"/>
    <property type="match status" value="1"/>
</dbReference>
<dbReference type="SUPFAM" id="SSF56059">
    <property type="entry name" value="Glutathione synthetase ATP-binding domain-like"/>
    <property type="match status" value="1"/>
</dbReference>
<keyword evidence="2" id="KW-1185">Reference proteome</keyword>
<accession>V5C459</accession>
<reference evidence="1 2" key="1">
    <citation type="journal article" date="2013" name="Genome Announc.">
        <title>Draft Genome Sequence of the Methanotrophic Gammaproteobacterium Methyloglobulus morosus DSM 22980 Strain KoM1.</title>
        <authorList>
            <person name="Poehlein A."/>
            <person name="Deutzmann J.S."/>
            <person name="Daniel R."/>
            <person name="Simeonova D.D."/>
        </authorList>
    </citation>
    <scope>NUCLEOTIDE SEQUENCE [LARGE SCALE GENOMIC DNA]</scope>
    <source>
        <strain evidence="1 2">KoM1</strain>
    </source>
</reference>
<dbReference type="EMBL" id="AYLO01000093">
    <property type="protein sequence ID" value="ESS71528.1"/>
    <property type="molecule type" value="Genomic_DNA"/>
</dbReference>